<dbReference type="GO" id="GO:0005524">
    <property type="term" value="F:ATP binding"/>
    <property type="evidence" value="ECO:0007669"/>
    <property type="project" value="UniProtKB-KW"/>
</dbReference>
<comment type="caution">
    <text evidence="12">The sequence shown here is derived from an EMBL/GenBank/DDBJ whole genome shotgun (WGS) entry which is preliminary data.</text>
</comment>
<dbReference type="PROSITE" id="PS01128">
    <property type="entry name" value="SHIKIMATE_KINASE"/>
    <property type="match status" value="1"/>
</dbReference>
<dbReference type="InterPro" id="IPR027417">
    <property type="entry name" value="P-loop_NTPase"/>
</dbReference>
<evidence type="ECO:0000256" key="11">
    <source>
        <dbReference type="ARBA" id="ARBA00048567"/>
    </source>
</evidence>
<sequence length="211" mass="23364">MGSGKSAVGRQLAAALQYDFVDSDAKIESVYQKPIREIFKRDGEAAFRDQESYILKQLAQFRNQVVSTGGGAILRSVNWEFMRTGVVVWLEGAPELFARRVVADDLSNRPLLSRGSAAKQKDPEEQYREALADISRLLDRRRPLYEMADVAVPLEAAGTGPEKGLGAPIAEVVHRLLLALELRLTQDQNLIFREPASEDFPEAPAPIAAEE</sequence>
<dbReference type="Gene3D" id="3.40.50.300">
    <property type="entry name" value="P-loop containing nucleotide triphosphate hydrolases"/>
    <property type="match status" value="1"/>
</dbReference>
<dbReference type="HAMAP" id="MF_00109">
    <property type="entry name" value="Shikimate_kinase"/>
    <property type="match status" value="1"/>
</dbReference>
<evidence type="ECO:0000256" key="1">
    <source>
        <dbReference type="ARBA" id="ARBA00002641"/>
    </source>
</evidence>
<dbReference type="InterPro" id="IPR023000">
    <property type="entry name" value="Shikimate_kinase_CS"/>
</dbReference>
<comment type="catalytic activity">
    <reaction evidence="11">
        <text>shikimate + ATP = 3-phosphoshikimate + ADP + H(+)</text>
        <dbReference type="Rhea" id="RHEA:13121"/>
        <dbReference type="ChEBI" id="CHEBI:15378"/>
        <dbReference type="ChEBI" id="CHEBI:30616"/>
        <dbReference type="ChEBI" id="CHEBI:36208"/>
        <dbReference type="ChEBI" id="CHEBI:145989"/>
        <dbReference type="ChEBI" id="CHEBI:456216"/>
        <dbReference type="EC" id="2.7.1.71"/>
    </reaction>
</comment>
<evidence type="ECO:0000256" key="2">
    <source>
        <dbReference type="ARBA" id="ARBA00004842"/>
    </source>
</evidence>
<dbReference type="PRINTS" id="PR01100">
    <property type="entry name" value="SHIKIMTKNASE"/>
</dbReference>
<protein>
    <recommendedName>
        <fullName evidence="4">shikimate kinase</fullName>
        <ecNumber evidence="4">2.7.1.71</ecNumber>
    </recommendedName>
</protein>
<accession>A0AAD9IF87</accession>
<dbReference type="Proteomes" id="UP001255856">
    <property type="component" value="Unassembled WGS sequence"/>
</dbReference>
<gene>
    <name evidence="12" type="ORF">QBZ16_001653</name>
</gene>
<dbReference type="AlphaFoldDB" id="A0AAD9IF87"/>
<evidence type="ECO:0000256" key="8">
    <source>
        <dbReference type="ARBA" id="ARBA00022777"/>
    </source>
</evidence>
<dbReference type="SUPFAM" id="SSF52540">
    <property type="entry name" value="P-loop containing nucleoside triphosphate hydrolases"/>
    <property type="match status" value="1"/>
</dbReference>
<keyword evidence="13" id="KW-1185">Reference proteome</keyword>
<dbReference type="InterPro" id="IPR000623">
    <property type="entry name" value="Shikimate_kinase/TSH1"/>
</dbReference>
<dbReference type="GO" id="GO:0009073">
    <property type="term" value="P:aromatic amino acid family biosynthetic process"/>
    <property type="evidence" value="ECO:0007669"/>
    <property type="project" value="UniProtKB-KW"/>
</dbReference>
<evidence type="ECO:0000256" key="5">
    <source>
        <dbReference type="ARBA" id="ARBA00022605"/>
    </source>
</evidence>
<keyword evidence="9" id="KW-0067">ATP-binding</keyword>
<evidence type="ECO:0000256" key="9">
    <source>
        <dbReference type="ARBA" id="ARBA00022840"/>
    </source>
</evidence>
<name>A0AAD9IF87_PROWI</name>
<evidence type="ECO:0000313" key="13">
    <source>
        <dbReference type="Proteomes" id="UP001255856"/>
    </source>
</evidence>
<dbReference type="GO" id="GO:0004765">
    <property type="term" value="F:shikimate kinase activity"/>
    <property type="evidence" value="ECO:0007669"/>
    <property type="project" value="UniProtKB-EC"/>
</dbReference>
<evidence type="ECO:0000256" key="10">
    <source>
        <dbReference type="ARBA" id="ARBA00023141"/>
    </source>
</evidence>
<dbReference type="PANTHER" id="PTHR21087:SF16">
    <property type="entry name" value="SHIKIMATE KINASE 1, CHLOROPLASTIC"/>
    <property type="match status" value="1"/>
</dbReference>
<evidence type="ECO:0000256" key="3">
    <source>
        <dbReference type="ARBA" id="ARBA00006997"/>
    </source>
</evidence>
<dbReference type="InterPro" id="IPR031322">
    <property type="entry name" value="Shikimate/glucono_kinase"/>
</dbReference>
<organism evidence="12 13">
    <name type="scientific">Prototheca wickerhamii</name>
    <dbReference type="NCBI Taxonomy" id="3111"/>
    <lineage>
        <taxon>Eukaryota</taxon>
        <taxon>Viridiplantae</taxon>
        <taxon>Chlorophyta</taxon>
        <taxon>core chlorophytes</taxon>
        <taxon>Trebouxiophyceae</taxon>
        <taxon>Chlorellales</taxon>
        <taxon>Chlorellaceae</taxon>
        <taxon>Prototheca</taxon>
    </lineage>
</organism>
<dbReference type="GO" id="GO:0008652">
    <property type="term" value="P:amino acid biosynthetic process"/>
    <property type="evidence" value="ECO:0007669"/>
    <property type="project" value="UniProtKB-KW"/>
</dbReference>
<evidence type="ECO:0000256" key="6">
    <source>
        <dbReference type="ARBA" id="ARBA00022679"/>
    </source>
</evidence>
<evidence type="ECO:0000256" key="7">
    <source>
        <dbReference type="ARBA" id="ARBA00022741"/>
    </source>
</evidence>
<comment type="pathway">
    <text evidence="2">Metabolic intermediate biosynthesis; chorismate biosynthesis; chorismate from D-erythrose 4-phosphate and phosphoenolpyruvate: step 5/7.</text>
</comment>
<dbReference type="EMBL" id="JASFZW010000014">
    <property type="protein sequence ID" value="KAK2075545.1"/>
    <property type="molecule type" value="Genomic_DNA"/>
</dbReference>
<evidence type="ECO:0000256" key="4">
    <source>
        <dbReference type="ARBA" id="ARBA00012154"/>
    </source>
</evidence>
<keyword evidence="7" id="KW-0547">Nucleotide-binding</keyword>
<evidence type="ECO:0000313" key="12">
    <source>
        <dbReference type="EMBL" id="KAK2075545.1"/>
    </source>
</evidence>
<dbReference type="GO" id="GO:0005829">
    <property type="term" value="C:cytosol"/>
    <property type="evidence" value="ECO:0007669"/>
    <property type="project" value="TreeGrafter"/>
</dbReference>
<proteinExistence type="inferred from homology"/>
<keyword evidence="5" id="KW-0028">Amino-acid biosynthesis</keyword>
<dbReference type="EC" id="2.7.1.71" evidence="4"/>
<keyword evidence="10" id="KW-0057">Aromatic amino acid biosynthesis</keyword>
<reference evidence="12" key="1">
    <citation type="submission" date="2021-01" db="EMBL/GenBank/DDBJ databases">
        <authorList>
            <person name="Eckstrom K.M.E."/>
        </authorList>
    </citation>
    <scope>NUCLEOTIDE SEQUENCE</scope>
    <source>
        <strain evidence="12">UVCC 0001</strain>
    </source>
</reference>
<keyword evidence="8" id="KW-0418">Kinase</keyword>
<comment type="similarity">
    <text evidence="3">Belongs to the shikimate kinase family.</text>
</comment>
<dbReference type="CDD" id="cd00464">
    <property type="entry name" value="SK"/>
    <property type="match status" value="1"/>
</dbReference>
<comment type="function">
    <text evidence="1">Catalyzes the specific phosphorylation of the 3-hydroxyl group of shikimic acid using ATP as a cosubstrate.</text>
</comment>
<dbReference type="Pfam" id="PF01202">
    <property type="entry name" value="SKI"/>
    <property type="match status" value="1"/>
</dbReference>
<dbReference type="PANTHER" id="PTHR21087">
    <property type="entry name" value="SHIKIMATE KINASE"/>
    <property type="match status" value="1"/>
</dbReference>
<keyword evidence="6" id="KW-0808">Transferase</keyword>